<dbReference type="AlphaFoldDB" id="A0A0F8Z040"/>
<dbReference type="SUPFAM" id="SSF48371">
    <property type="entry name" value="ARM repeat"/>
    <property type="match status" value="1"/>
</dbReference>
<gene>
    <name evidence="1" type="ORF">LCGC14_3093830</name>
</gene>
<feature type="non-terminal residue" evidence="1">
    <location>
        <position position="1"/>
    </location>
</feature>
<dbReference type="InterPro" id="IPR014825">
    <property type="entry name" value="DNA_alkylation"/>
</dbReference>
<comment type="caution">
    <text evidence="1">The sequence shown here is derived from an EMBL/GenBank/DDBJ whole genome shotgun (WGS) entry which is preliminary data.</text>
</comment>
<reference evidence="1" key="1">
    <citation type="journal article" date="2015" name="Nature">
        <title>Complex archaea that bridge the gap between prokaryotes and eukaryotes.</title>
        <authorList>
            <person name="Spang A."/>
            <person name="Saw J.H."/>
            <person name="Jorgensen S.L."/>
            <person name="Zaremba-Niedzwiedzka K."/>
            <person name="Martijn J."/>
            <person name="Lind A.E."/>
            <person name="van Eijk R."/>
            <person name="Schleper C."/>
            <person name="Guy L."/>
            <person name="Ettema T.J."/>
        </authorList>
    </citation>
    <scope>NUCLEOTIDE SEQUENCE</scope>
</reference>
<dbReference type="InterPro" id="IPR016024">
    <property type="entry name" value="ARM-type_fold"/>
</dbReference>
<evidence type="ECO:0008006" key="2">
    <source>
        <dbReference type="Google" id="ProtNLM"/>
    </source>
</evidence>
<dbReference type="Gene3D" id="1.25.40.290">
    <property type="entry name" value="ARM repeat domains"/>
    <property type="match status" value="1"/>
</dbReference>
<accession>A0A0F8Z040</accession>
<protein>
    <recommendedName>
        <fullName evidence="2">ERAP1-like C-terminal domain-containing protein</fullName>
    </recommendedName>
</protein>
<dbReference type="Pfam" id="PF08713">
    <property type="entry name" value="DNA_alkylation"/>
    <property type="match status" value="1"/>
</dbReference>
<organism evidence="1">
    <name type="scientific">marine sediment metagenome</name>
    <dbReference type="NCBI Taxonomy" id="412755"/>
    <lineage>
        <taxon>unclassified sequences</taxon>
        <taxon>metagenomes</taxon>
        <taxon>ecological metagenomes</taxon>
    </lineage>
</organism>
<sequence length="74" mass="8545">ESEARERILGWASGYLPVKNGIMQKVIAWWVRDLSRHDPKRAAEFIAENDSLMKPYAIKEASRYLPDVEQNVAE</sequence>
<evidence type="ECO:0000313" key="1">
    <source>
        <dbReference type="EMBL" id="KKK53536.1"/>
    </source>
</evidence>
<dbReference type="EMBL" id="LAZR01066455">
    <property type="protein sequence ID" value="KKK53536.1"/>
    <property type="molecule type" value="Genomic_DNA"/>
</dbReference>
<name>A0A0F8Z040_9ZZZZ</name>
<proteinExistence type="predicted"/>